<evidence type="ECO:0000256" key="1">
    <source>
        <dbReference type="SAM" id="MobiDB-lite"/>
    </source>
</evidence>
<feature type="compositionally biased region" description="Basic residues" evidence="1">
    <location>
        <begin position="1"/>
        <end position="10"/>
    </location>
</feature>
<feature type="region of interest" description="Disordered" evidence="1">
    <location>
        <begin position="1"/>
        <end position="20"/>
    </location>
</feature>
<dbReference type="EMBL" id="NOZQ01000141">
    <property type="protein sequence ID" value="OYD15136.1"/>
    <property type="molecule type" value="Genomic_DNA"/>
</dbReference>
<protein>
    <submittedName>
        <fullName evidence="2">Uncharacterized protein</fullName>
    </submittedName>
</protein>
<evidence type="ECO:0000313" key="3">
    <source>
        <dbReference type="Proteomes" id="UP000215215"/>
    </source>
</evidence>
<evidence type="ECO:0000313" key="2">
    <source>
        <dbReference type="EMBL" id="OYD15136.1"/>
    </source>
</evidence>
<accession>A0A235BSG1</accession>
<dbReference type="Proteomes" id="UP000215215">
    <property type="component" value="Unassembled WGS sequence"/>
</dbReference>
<proteinExistence type="predicted"/>
<name>A0A235BSG1_UNCW3</name>
<sequence>MKFAGHKPSRKFPPNQDIPPQKAFRNIEARLKYVDLTGEKLFNTFSSDVWRWAAKRHKVYIIANEEQILIYEAQLSKYDELVTIEKIELPEARPDNFDMPGGFRPPRGRTEELMEPRGPMGANQIFDILLNGKPLFLVEWTREFL</sequence>
<organism evidence="2 3">
    <name type="scientific">candidate division WOR-3 bacterium JGI_Cruoil_03_44_89</name>
    <dbReference type="NCBI Taxonomy" id="1973748"/>
    <lineage>
        <taxon>Bacteria</taxon>
        <taxon>Bacteria division WOR-3</taxon>
    </lineage>
</organism>
<reference evidence="2 3" key="1">
    <citation type="submission" date="2017-07" db="EMBL/GenBank/DDBJ databases">
        <title>Recovery of genomes from metagenomes via a dereplication, aggregation, and scoring strategy.</title>
        <authorList>
            <person name="Sieber C.M."/>
            <person name="Probst A.J."/>
            <person name="Sharrar A."/>
            <person name="Thomas B.C."/>
            <person name="Hess M."/>
            <person name="Tringe S.G."/>
            <person name="Banfield J.F."/>
        </authorList>
    </citation>
    <scope>NUCLEOTIDE SEQUENCE [LARGE SCALE GENOMIC DNA]</scope>
    <source>
        <strain evidence="2">JGI_Cruoil_03_44_89</strain>
    </source>
</reference>
<comment type="caution">
    <text evidence="2">The sequence shown here is derived from an EMBL/GenBank/DDBJ whole genome shotgun (WGS) entry which is preliminary data.</text>
</comment>
<gene>
    <name evidence="2" type="ORF">CH333_06480</name>
</gene>
<dbReference type="AlphaFoldDB" id="A0A235BSG1"/>